<comment type="similarity">
    <text evidence="3">Belongs to the glycosyl hydrolase 18 family. Chitinase class V subfamily.</text>
</comment>
<dbReference type="GO" id="GO:0008061">
    <property type="term" value="F:chitin binding"/>
    <property type="evidence" value="ECO:0007669"/>
    <property type="project" value="InterPro"/>
</dbReference>
<evidence type="ECO:0000256" key="11">
    <source>
        <dbReference type="RuleBase" id="RU000489"/>
    </source>
</evidence>
<dbReference type="InterPro" id="IPR001579">
    <property type="entry name" value="Glyco_hydro_18_chit_AS"/>
</dbReference>
<dbReference type="GO" id="GO:0008843">
    <property type="term" value="F:endochitinase activity"/>
    <property type="evidence" value="ECO:0007669"/>
    <property type="project" value="UniProtKB-EC"/>
</dbReference>
<evidence type="ECO:0000313" key="14">
    <source>
        <dbReference type="Proteomes" id="UP001182556"/>
    </source>
</evidence>
<dbReference type="FunFam" id="3.20.20.80:FF:000075">
    <property type="entry name" value="Sporulation-specific chitinase"/>
    <property type="match status" value="1"/>
</dbReference>
<gene>
    <name evidence="13" type="ORF">DB88DRAFT_507272</name>
</gene>
<dbReference type="GO" id="GO:0000272">
    <property type="term" value="P:polysaccharide catabolic process"/>
    <property type="evidence" value="ECO:0007669"/>
    <property type="project" value="UniProtKB-KW"/>
</dbReference>
<dbReference type="PANTHER" id="PTHR11177">
    <property type="entry name" value="CHITINASE"/>
    <property type="match status" value="1"/>
</dbReference>
<comment type="catalytic activity">
    <reaction evidence="1">
        <text>Random endo-hydrolysis of N-acetyl-beta-D-glucosaminide (1-&gt;4)-beta-linkages in chitin and chitodextrins.</text>
        <dbReference type="EC" id="3.2.1.14"/>
    </reaction>
</comment>
<dbReference type="InterPro" id="IPR029070">
    <property type="entry name" value="Chitinase_insertion_sf"/>
</dbReference>
<dbReference type="Gene3D" id="3.20.20.80">
    <property type="entry name" value="Glycosidases"/>
    <property type="match status" value="1"/>
</dbReference>
<dbReference type="FunFam" id="3.10.50.10:FF:000005">
    <property type="entry name" value="Endochitinase B1"/>
    <property type="match status" value="1"/>
</dbReference>
<organism evidence="13 14">
    <name type="scientific">Papiliotrema laurentii</name>
    <name type="common">Cryptococcus laurentii</name>
    <dbReference type="NCBI Taxonomy" id="5418"/>
    <lineage>
        <taxon>Eukaryota</taxon>
        <taxon>Fungi</taxon>
        <taxon>Dikarya</taxon>
        <taxon>Basidiomycota</taxon>
        <taxon>Agaricomycotina</taxon>
        <taxon>Tremellomycetes</taxon>
        <taxon>Tremellales</taxon>
        <taxon>Rhynchogastremaceae</taxon>
        <taxon>Papiliotrema</taxon>
    </lineage>
</organism>
<dbReference type="Pfam" id="PF00704">
    <property type="entry name" value="Glyco_hydro_18"/>
    <property type="match status" value="1"/>
</dbReference>
<dbReference type="InterPro" id="IPR017853">
    <property type="entry name" value="GH"/>
</dbReference>
<keyword evidence="5" id="KW-0964">Secreted</keyword>
<keyword evidence="8" id="KW-0119">Carbohydrate metabolism</keyword>
<evidence type="ECO:0000256" key="3">
    <source>
        <dbReference type="ARBA" id="ARBA00008682"/>
    </source>
</evidence>
<dbReference type="SUPFAM" id="SSF54556">
    <property type="entry name" value="Chitinase insertion domain"/>
    <property type="match status" value="1"/>
</dbReference>
<dbReference type="InterPro" id="IPR050314">
    <property type="entry name" value="Glycosyl_Hydrlase_18"/>
</dbReference>
<dbReference type="GO" id="GO:0005576">
    <property type="term" value="C:extracellular region"/>
    <property type="evidence" value="ECO:0007669"/>
    <property type="project" value="UniProtKB-SubCell"/>
</dbReference>
<reference evidence="13" key="1">
    <citation type="submission" date="2023-02" db="EMBL/GenBank/DDBJ databases">
        <title>Identification and recombinant expression of a fungal hydrolase from Papiliotrema laurentii that hydrolyzes apple cutin and clears colloidal polyester polyurethane.</title>
        <authorList>
            <consortium name="DOE Joint Genome Institute"/>
            <person name="Roman V.A."/>
            <person name="Bojanowski C."/>
            <person name="Crable B.R."/>
            <person name="Wagner D.N."/>
            <person name="Hung C.S."/>
            <person name="Nadeau L.J."/>
            <person name="Schratz L."/>
            <person name="Haridas S."/>
            <person name="Pangilinan J."/>
            <person name="Lipzen A."/>
            <person name="Na H."/>
            <person name="Yan M."/>
            <person name="Ng V."/>
            <person name="Grigoriev I.V."/>
            <person name="Spatafora J.W."/>
            <person name="Barlow D."/>
            <person name="Biffinger J."/>
            <person name="Kelley-Loughnane N."/>
            <person name="Varaljay V.A."/>
            <person name="Crookes-Goodson W.J."/>
        </authorList>
    </citation>
    <scope>NUCLEOTIDE SEQUENCE</scope>
    <source>
        <strain evidence="13">5307AH</strain>
    </source>
</reference>
<keyword evidence="14" id="KW-1185">Reference proteome</keyword>
<dbReference type="Gene3D" id="3.10.50.10">
    <property type="match status" value="1"/>
</dbReference>
<evidence type="ECO:0000256" key="1">
    <source>
        <dbReference type="ARBA" id="ARBA00000822"/>
    </source>
</evidence>
<dbReference type="InterPro" id="IPR001223">
    <property type="entry name" value="Glyco_hydro18_cat"/>
</dbReference>
<evidence type="ECO:0000256" key="2">
    <source>
        <dbReference type="ARBA" id="ARBA00004613"/>
    </source>
</evidence>
<dbReference type="CDD" id="cd06548">
    <property type="entry name" value="GH18_chitinase"/>
    <property type="match status" value="1"/>
</dbReference>
<evidence type="ECO:0000313" key="13">
    <source>
        <dbReference type="EMBL" id="KAK1927170.1"/>
    </source>
</evidence>
<accession>A0AAD9L8I0</accession>
<evidence type="ECO:0000256" key="8">
    <source>
        <dbReference type="ARBA" id="ARBA00023277"/>
    </source>
</evidence>
<dbReference type="GO" id="GO:0006032">
    <property type="term" value="P:chitin catabolic process"/>
    <property type="evidence" value="ECO:0007669"/>
    <property type="project" value="UniProtKB-KW"/>
</dbReference>
<evidence type="ECO:0000256" key="10">
    <source>
        <dbReference type="ARBA" id="ARBA00023326"/>
    </source>
</evidence>
<keyword evidence="9 11" id="KW-0326">Glycosidase</keyword>
<dbReference type="PROSITE" id="PS01095">
    <property type="entry name" value="GH18_1"/>
    <property type="match status" value="1"/>
</dbReference>
<dbReference type="PROSITE" id="PS51910">
    <property type="entry name" value="GH18_2"/>
    <property type="match status" value="1"/>
</dbReference>
<protein>
    <recommendedName>
        <fullName evidence="4">chitinase</fullName>
        <ecNumber evidence="4">3.2.1.14</ecNumber>
    </recommendedName>
</protein>
<comment type="caution">
    <text evidence="13">The sequence shown here is derived from an EMBL/GenBank/DDBJ whole genome shotgun (WGS) entry which is preliminary data.</text>
</comment>
<evidence type="ECO:0000256" key="7">
    <source>
        <dbReference type="ARBA" id="ARBA00023024"/>
    </source>
</evidence>
<name>A0AAD9L8I0_PAPLA</name>
<dbReference type="AlphaFoldDB" id="A0AAD9L8I0"/>
<dbReference type="EC" id="3.2.1.14" evidence="4"/>
<feature type="domain" description="GH18" evidence="12">
    <location>
        <begin position="11"/>
        <end position="389"/>
    </location>
</feature>
<evidence type="ECO:0000256" key="5">
    <source>
        <dbReference type="ARBA" id="ARBA00022525"/>
    </source>
</evidence>
<keyword evidence="7" id="KW-0146">Chitin degradation</keyword>
<dbReference type="PANTHER" id="PTHR11177:SF317">
    <property type="entry name" value="CHITINASE 12-RELATED"/>
    <property type="match status" value="1"/>
</dbReference>
<keyword evidence="6 11" id="KW-0378">Hydrolase</keyword>
<dbReference type="SUPFAM" id="SSF51445">
    <property type="entry name" value="(Trans)glycosidases"/>
    <property type="match status" value="1"/>
</dbReference>
<dbReference type="InterPro" id="IPR011583">
    <property type="entry name" value="Chitinase_II/V-like_cat"/>
</dbReference>
<evidence type="ECO:0000259" key="12">
    <source>
        <dbReference type="PROSITE" id="PS51910"/>
    </source>
</evidence>
<evidence type="ECO:0000256" key="9">
    <source>
        <dbReference type="ARBA" id="ARBA00023295"/>
    </source>
</evidence>
<dbReference type="Proteomes" id="UP001182556">
    <property type="component" value="Unassembled WGS sequence"/>
</dbReference>
<keyword evidence="10" id="KW-0624">Polysaccharide degradation</keyword>
<dbReference type="EMBL" id="JAODAN010000001">
    <property type="protein sequence ID" value="KAK1927170.1"/>
    <property type="molecule type" value="Genomic_DNA"/>
</dbReference>
<evidence type="ECO:0000256" key="4">
    <source>
        <dbReference type="ARBA" id="ARBA00012729"/>
    </source>
</evidence>
<evidence type="ECO:0000256" key="6">
    <source>
        <dbReference type="ARBA" id="ARBA00022801"/>
    </source>
</evidence>
<comment type="subcellular location">
    <subcellularLocation>
        <location evidence="2">Secreted</location>
    </subcellularLocation>
</comment>
<dbReference type="SMART" id="SM00636">
    <property type="entry name" value="Glyco_18"/>
    <property type="match status" value="1"/>
</dbReference>
<proteinExistence type="inferred from homology"/>
<sequence>MSAPGSNSGGKRVVGYFANWGIYGRKYTPKSIPISLLTHINYAFANVNAETGEVVLSDPWADVEIHFDGDSWNEPGNNLYGCFKALYLLKKQNRNLKVLLSIGGWTYSPNFGKIDQTDWRGKFVLSAVKLVQDLGLDGIDIDYEYPKSLTDAQCYVNLLGALRTKLDQLALSCNQPQWQYQLTVAAPCGPDNMSVLNIKEMDKYLDFWNLMARRAYVFIQATDADNRLTTQLAGSWDSVSGHQANLHPTKPGGLSVDTAVKYYISKGVNPSKIVVGMPLYGRAFDKTDGIGKPFNGVGQGSWEAGMWDYKSLPPPGANVINDVTIGASYSYDPAKKLLITYDTPQIAVQKANYIEQNHLGGAMFWELDADKPVGGGSLIEAVRMQWGMLDTRDNALDYPKSSEHFFVSRF</sequence>